<feature type="transmembrane region" description="Helical" evidence="6">
    <location>
        <begin position="107"/>
        <end position="128"/>
    </location>
</feature>
<keyword evidence="3 6" id="KW-0812">Transmembrane</keyword>
<keyword evidence="4 6" id="KW-1133">Transmembrane helix</keyword>
<dbReference type="RefSeq" id="WP_353947518.1">
    <property type="nucleotide sequence ID" value="NZ_CP159510.1"/>
</dbReference>
<accession>A0AAU8IBJ3</accession>
<keyword evidence="2" id="KW-1003">Cell membrane</keyword>
<gene>
    <name evidence="7" type="ORF">ABNN70_08275</name>
</gene>
<feature type="transmembrane region" description="Helical" evidence="6">
    <location>
        <begin position="246"/>
        <end position="264"/>
    </location>
</feature>
<proteinExistence type="predicted"/>
<protein>
    <submittedName>
        <fullName evidence="7">Energy-coupling factor transporter transmembrane component T</fullName>
    </submittedName>
</protein>
<dbReference type="InterPro" id="IPR051611">
    <property type="entry name" value="ECF_transporter_component"/>
</dbReference>
<evidence type="ECO:0000256" key="4">
    <source>
        <dbReference type="ARBA" id="ARBA00022989"/>
    </source>
</evidence>
<feature type="transmembrane region" description="Helical" evidence="6">
    <location>
        <begin position="44"/>
        <end position="63"/>
    </location>
</feature>
<sequence>MTRDITAGQYIPGHSLMHRLDPRVKITLTFLFIIMVFISRSPASLGFMVTVLAVLIGLSGVSIRQVFTGIRPLIPVIIFTALMNLFYVRGEPLLSFYFIHISREGLFVGLSLMIRLTAMIAGSSLITYTTSLNALAAGLEQMLRPLRKLHLRVDDLAMIVTLSLRFIPTLADEIGRITDAQKARGAEIGSGHLIRRIQSYAPIILPLFMSSFRRAFELTNAIESRCYHGGSQRTRLTVLKLNRNDVLALILFLIAFCTGLFLNLV</sequence>
<dbReference type="GO" id="GO:0005886">
    <property type="term" value="C:plasma membrane"/>
    <property type="evidence" value="ECO:0007669"/>
    <property type="project" value="UniProtKB-ARBA"/>
</dbReference>
<dbReference type="AlphaFoldDB" id="A0AAU8IBJ3"/>
<organism evidence="7">
    <name type="scientific">Sporolactobacillus sp. Y61</name>
    <dbReference type="NCBI Taxonomy" id="3160863"/>
    <lineage>
        <taxon>Bacteria</taxon>
        <taxon>Bacillati</taxon>
        <taxon>Bacillota</taxon>
        <taxon>Bacilli</taxon>
        <taxon>Bacillales</taxon>
        <taxon>Sporolactobacillaceae</taxon>
        <taxon>Sporolactobacillus</taxon>
    </lineage>
</organism>
<keyword evidence="5 6" id="KW-0472">Membrane</keyword>
<dbReference type="PANTHER" id="PTHR34857:SF2">
    <property type="entry name" value="SLL0384 PROTEIN"/>
    <property type="match status" value="1"/>
</dbReference>
<dbReference type="EMBL" id="CP159510">
    <property type="protein sequence ID" value="XCJ15727.1"/>
    <property type="molecule type" value="Genomic_DNA"/>
</dbReference>
<name>A0AAU8IBJ3_9BACL</name>
<evidence type="ECO:0000256" key="6">
    <source>
        <dbReference type="SAM" id="Phobius"/>
    </source>
</evidence>
<dbReference type="CDD" id="cd16914">
    <property type="entry name" value="EcfT"/>
    <property type="match status" value="1"/>
</dbReference>
<dbReference type="Pfam" id="PF02361">
    <property type="entry name" value="CbiQ"/>
    <property type="match status" value="1"/>
</dbReference>
<evidence type="ECO:0000313" key="7">
    <source>
        <dbReference type="EMBL" id="XCJ15727.1"/>
    </source>
</evidence>
<evidence type="ECO:0000256" key="2">
    <source>
        <dbReference type="ARBA" id="ARBA00022475"/>
    </source>
</evidence>
<dbReference type="InterPro" id="IPR003339">
    <property type="entry name" value="ABC/ECF_trnsptr_transmembrane"/>
</dbReference>
<reference evidence="7" key="1">
    <citation type="submission" date="2024-06" db="EMBL/GenBank/DDBJ databases">
        <authorList>
            <person name="Fan A."/>
            <person name="Zhang F.Y."/>
            <person name="Zhang L."/>
        </authorList>
    </citation>
    <scope>NUCLEOTIDE SEQUENCE</scope>
    <source>
        <strain evidence="7">Y61</strain>
    </source>
</reference>
<dbReference type="PANTHER" id="PTHR34857">
    <property type="entry name" value="SLL0384 PROTEIN"/>
    <property type="match status" value="1"/>
</dbReference>
<evidence type="ECO:0000256" key="5">
    <source>
        <dbReference type="ARBA" id="ARBA00023136"/>
    </source>
</evidence>
<comment type="subcellular location">
    <subcellularLocation>
        <location evidence="1">Membrane</location>
        <topology evidence="1">Multi-pass membrane protein</topology>
    </subcellularLocation>
</comment>
<evidence type="ECO:0000256" key="3">
    <source>
        <dbReference type="ARBA" id="ARBA00022692"/>
    </source>
</evidence>
<evidence type="ECO:0000256" key="1">
    <source>
        <dbReference type="ARBA" id="ARBA00004141"/>
    </source>
</evidence>